<dbReference type="RefSeq" id="WP_227838652.1">
    <property type="nucleotide sequence ID" value="NZ_WEGI01000023.1"/>
</dbReference>
<dbReference type="AlphaFoldDB" id="A0A7K0E111"/>
<keyword evidence="1" id="KW-0732">Signal</keyword>
<dbReference type="Proteomes" id="UP000431401">
    <property type="component" value="Unassembled WGS sequence"/>
</dbReference>
<evidence type="ECO:0000313" key="3">
    <source>
        <dbReference type="EMBL" id="MQY31780.1"/>
    </source>
</evidence>
<gene>
    <name evidence="3" type="primary">artP</name>
    <name evidence="3" type="ORF">NRB56_73910</name>
</gene>
<evidence type="ECO:0000259" key="2">
    <source>
        <dbReference type="SMART" id="SM00062"/>
    </source>
</evidence>
<evidence type="ECO:0000256" key="1">
    <source>
        <dbReference type="ARBA" id="ARBA00022729"/>
    </source>
</evidence>
<evidence type="ECO:0000313" key="4">
    <source>
        <dbReference type="Proteomes" id="UP000431401"/>
    </source>
</evidence>
<feature type="domain" description="Solute-binding protein family 3/N-terminal" evidence="2">
    <location>
        <begin position="42"/>
        <end position="271"/>
    </location>
</feature>
<dbReference type="EMBL" id="WEGI01000023">
    <property type="protein sequence ID" value="MQY31780.1"/>
    <property type="molecule type" value="Genomic_DNA"/>
</dbReference>
<dbReference type="PROSITE" id="PS51257">
    <property type="entry name" value="PROKAR_LIPOPROTEIN"/>
    <property type="match status" value="1"/>
</dbReference>
<reference evidence="3 4" key="1">
    <citation type="submission" date="2019-10" db="EMBL/GenBank/DDBJ databases">
        <title>Nocardia macrotermitis sp. nov. and Nocardia aurantia sp. nov., isolated from the gut of fungus growing-termite Macrotermes natalensis.</title>
        <authorList>
            <person name="Benndorf R."/>
            <person name="Schwitalla J."/>
            <person name="Martin K."/>
            <person name="De Beer W."/>
            <person name="Kaster A.-K."/>
            <person name="Vollmers J."/>
            <person name="Poulsen M."/>
            <person name="Beemelmanns C."/>
        </authorList>
    </citation>
    <scope>NUCLEOTIDE SEQUENCE [LARGE SCALE GENOMIC DNA]</scope>
    <source>
        <strain evidence="3 4">RB56</strain>
    </source>
</reference>
<keyword evidence="4" id="KW-1185">Reference proteome</keyword>
<dbReference type="InterPro" id="IPR001638">
    <property type="entry name" value="Solute-binding_3/MltF_N"/>
</dbReference>
<dbReference type="Gene3D" id="3.40.190.10">
    <property type="entry name" value="Periplasmic binding protein-like II"/>
    <property type="match status" value="2"/>
</dbReference>
<dbReference type="PANTHER" id="PTHR35936">
    <property type="entry name" value="MEMBRANE-BOUND LYTIC MUREIN TRANSGLYCOSYLASE F"/>
    <property type="match status" value="1"/>
</dbReference>
<dbReference type="SMART" id="SM00062">
    <property type="entry name" value="PBPb"/>
    <property type="match status" value="1"/>
</dbReference>
<name>A0A7K0E111_9NOCA</name>
<dbReference type="Pfam" id="PF00497">
    <property type="entry name" value="SBP_bac_3"/>
    <property type="match status" value="1"/>
</dbReference>
<dbReference type="SUPFAM" id="SSF53850">
    <property type="entry name" value="Periplasmic binding protein-like II"/>
    <property type="match status" value="1"/>
</dbReference>
<comment type="caution">
    <text evidence="3">The sequence shown here is derived from an EMBL/GenBank/DDBJ whole genome shotgun (WGS) entry which is preliminary data.</text>
</comment>
<organism evidence="3 4">
    <name type="scientific">Nocardia aurantia</name>
    <dbReference type="NCBI Taxonomy" id="2585199"/>
    <lineage>
        <taxon>Bacteria</taxon>
        <taxon>Bacillati</taxon>
        <taxon>Actinomycetota</taxon>
        <taxon>Actinomycetes</taxon>
        <taxon>Mycobacteriales</taxon>
        <taxon>Nocardiaceae</taxon>
        <taxon>Nocardia</taxon>
    </lineage>
</organism>
<accession>A0A7K0E111</accession>
<dbReference type="PANTHER" id="PTHR35936:SF19">
    <property type="entry name" value="AMINO-ACID-BINDING PROTEIN YXEM-RELATED"/>
    <property type="match status" value="1"/>
</dbReference>
<proteinExistence type="predicted"/>
<sequence length="277" mass="28427">MKKLKLVAAGLGIALLAAGCGSGSSGSSAHGAAPAGLLKDGELRVCTDPEYPPMEYFPEGNTTDPTGFDSGAARALADLWQLKVTWQITAFDGLMPALQAQRCDVLWSALYISPERTKVADAAPFLHTGPGLLVRTGDTRVATADDLSGKTVAVQGGGVNEQTLHKLSDKFTAAGRPGITVQAYPKTAETVAAVTNGKADALIETDVAVVDMVSKSGKALTAVPNIFAAETDFGVYTRKGSPLSAPTAEAVRTLAKNGALGALATKYGLDPARVAQG</sequence>
<protein>
    <submittedName>
        <fullName evidence="3">Arginine-binding extracellular protein ArtP</fullName>
    </submittedName>
</protein>